<dbReference type="EMBL" id="LAVV01003732">
    <property type="protein sequence ID" value="KNZ61927.1"/>
    <property type="molecule type" value="Genomic_DNA"/>
</dbReference>
<comment type="caution">
    <text evidence="7">The sequence shown here is derived from an EMBL/GenBank/DDBJ whole genome shotgun (WGS) entry which is preliminary data.</text>
</comment>
<evidence type="ECO:0000313" key="8">
    <source>
        <dbReference type="Proteomes" id="UP000037035"/>
    </source>
</evidence>
<keyword evidence="8" id="KW-1185">Reference proteome</keyword>
<dbReference type="Proteomes" id="UP000037035">
    <property type="component" value="Unassembled WGS sequence"/>
</dbReference>
<dbReference type="OrthoDB" id="426718at2759"/>
<comment type="catalytic activity">
    <reaction evidence="4">
        <text>a monoacylglycerol + H2O = glycerol + a fatty acid + H(+)</text>
        <dbReference type="Rhea" id="RHEA:15245"/>
        <dbReference type="ChEBI" id="CHEBI:15377"/>
        <dbReference type="ChEBI" id="CHEBI:15378"/>
        <dbReference type="ChEBI" id="CHEBI:17408"/>
        <dbReference type="ChEBI" id="CHEBI:17754"/>
        <dbReference type="ChEBI" id="CHEBI:28868"/>
    </reaction>
</comment>
<feature type="domain" description="Fungal lipase-type" evidence="6">
    <location>
        <begin position="319"/>
        <end position="491"/>
    </location>
</feature>
<dbReference type="Gene3D" id="3.40.50.1820">
    <property type="entry name" value="alpha/beta hydrolase"/>
    <property type="match status" value="1"/>
</dbReference>
<name>A0A0L6VMY0_9BASI</name>
<dbReference type="PANTHER" id="PTHR45856:SF24">
    <property type="entry name" value="FUNGAL LIPASE-LIKE DOMAIN-CONTAINING PROTEIN"/>
    <property type="match status" value="1"/>
</dbReference>
<dbReference type="InterPro" id="IPR002921">
    <property type="entry name" value="Fungal_lipase-type"/>
</dbReference>
<evidence type="ECO:0000256" key="3">
    <source>
        <dbReference type="ARBA" id="ARBA00047591"/>
    </source>
</evidence>
<keyword evidence="1" id="KW-1015">Disulfide bond</keyword>
<dbReference type="GO" id="GO:0006629">
    <property type="term" value="P:lipid metabolic process"/>
    <property type="evidence" value="ECO:0007669"/>
    <property type="project" value="InterPro"/>
</dbReference>
<dbReference type="Pfam" id="PF01764">
    <property type="entry name" value="Lipase_3"/>
    <property type="match status" value="1"/>
</dbReference>
<dbReference type="InterPro" id="IPR029058">
    <property type="entry name" value="AB_hydrolase_fold"/>
</dbReference>
<gene>
    <name evidence="7" type="ORF">VP01_1335g4</name>
</gene>
<evidence type="ECO:0000259" key="6">
    <source>
        <dbReference type="Pfam" id="PF01764"/>
    </source>
</evidence>
<dbReference type="AlphaFoldDB" id="A0A0L6VMY0"/>
<evidence type="ECO:0000313" key="7">
    <source>
        <dbReference type="EMBL" id="KNZ61927.1"/>
    </source>
</evidence>
<evidence type="ECO:0000256" key="5">
    <source>
        <dbReference type="SAM" id="Phobius"/>
    </source>
</evidence>
<evidence type="ECO:0000256" key="2">
    <source>
        <dbReference type="ARBA" id="ARBA00043996"/>
    </source>
</evidence>
<feature type="transmembrane region" description="Helical" evidence="5">
    <location>
        <begin position="97"/>
        <end position="117"/>
    </location>
</feature>
<dbReference type="InterPro" id="IPR051218">
    <property type="entry name" value="Sec_MonoDiacylglyc_Lipase"/>
</dbReference>
<comment type="similarity">
    <text evidence="2">Belongs to the AB hydrolase superfamily. Lipase family. Class 3 subfamily.</text>
</comment>
<feature type="transmembrane region" description="Helical" evidence="5">
    <location>
        <begin position="123"/>
        <end position="149"/>
    </location>
</feature>
<dbReference type="VEuPathDB" id="FungiDB:VP01_1335g4"/>
<keyword evidence="5" id="KW-0472">Membrane</keyword>
<evidence type="ECO:0000256" key="4">
    <source>
        <dbReference type="ARBA" id="ARBA00048461"/>
    </source>
</evidence>
<dbReference type="SUPFAM" id="SSF53474">
    <property type="entry name" value="alpha/beta-Hydrolases"/>
    <property type="match status" value="1"/>
</dbReference>
<keyword evidence="5" id="KW-1133">Transmembrane helix</keyword>
<comment type="catalytic activity">
    <reaction evidence="3">
        <text>a diacylglycerol + H2O = a monoacylglycerol + a fatty acid + H(+)</text>
        <dbReference type="Rhea" id="RHEA:32731"/>
        <dbReference type="ChEBI" id="CHEBI:15377"/>
        <dbReference type="ChEBI" id="CHEBI:15378"/>
        <dbReference type="ChEBI" id="CHEBI:17408"/>
        <dbReference type="ChEBI" id="CHEBI:18035"/>
        <dbReference type="ChEBI" id="CHEBI:28868"/>
    </reaction>
</comment>
<keyword evidence="5" id="KW-0812">Transmembrane</keyword>
<protein>
    <recommendedName>
        <fullName evidence="6">Fungal lipase-type domain-containing protein</fullName>
    </recommendedName>
</protein>
<organism evidence="7 8">
    <name type="scientific">Puccinia sorghi</name>
    <dbReference type="NCBI Taxonomy" id="27349"/>
    <lineage>
        <taxon>Eukaryota</taxon>
        <taxon>Fungi</taxon>
        <taxon>Dikarya</taxon>
        <taxon>Basidiomycota</taxon>
        <taxon>Pucciniomycotina</taxon>
        <taxon>Pucciniomycetes</taxon>
        <taxon>Pucciniales</taxon>
        <taxon>Pucciniaceae</taxon>
        <taxon>Puccinia</taxon>
    </lineage>
</organism>
<evidence type="ECO:0000256" key="1">
    <source>
        <dbReference type="ARBA" id="ARBA00023157"/>
    </source>
</evidence>
<sequence>MKIPTMGEAMEHSRADRDELIMSEKCPFMYHDTPQWRQMGKGGEDEKAYYFNIWNSLSPLQQVVLAQHATDIIRSGKKRLTFASQIKATQTYGLMESAMSLGWSSFILLCGAPLAFITRPLNVFYMVVWFGAVYSGLCLANIAFLIAHLMGVGKFMRMLGDRQGAGWSTINWLNINMFNRKQKIIQNAREAFCSEMPNFEPATTAGDLHTKRRKIQFNVDVARSILLMCSIIYERDVLFVQRAASGAISRPSLGDNDNPSEPNEGILYLLKSEEYMYRQAYLWDLRFVSIADFRKLTGPFAGAFYDYEKVGPDENPFIVVVMKGTSPDCFAEWIMDCACKFESSGDFLATGLAHSGFYNTLFPSKSCDAHVLPYMRIVETIKMIASQAAQHTLQKYGKAKKTNLYVGGHSLGAGISQLLYARFLESPDDLGDEVVLRDAYLFGTPRACDSKLATRVDFNMNKPINQGRQLWRVANRAQSPIIGDIVTRVPPGFADKREIRYGLREGSYFAYAAIGTRVDLTPNARGPPFYNIRHAPVGHNIEVYKKADEAENEFASCRESSKFIFPRDIVQLSMWVITHLVPILHDHFPASYMDSLNKVQAKTAYGKIKKIKSVNEDKVAGLNYKGNQPSLLSNIPSATPGRDK</sequence>
<dbReference type="PANTHER" id="PTHR45856">
    <property type="entry name" value="ALPHA/BETA-HYDROLASES SUPERFAMILY PROTEIN"/>
    <property type="match status" value="1"/>
</dbReference>
<dbReference type="STRING" id="27349.A0A0L6VMY0"/>
<reference evidence="7 8" key="1">
    <citation type="submission" date="2015-08" db="EMBL/GenBank/DDBJ databases">
        <title>Next Generation Sequencing and Analysis of the Genome of Puccinia sorghi L Schw, the Causal Agent of Maize Common Rust.</title>
        <authorList>
            <person name="Rochi L."/>
            <person name="Burguener G."/>
            <person name="Darino M."/>
            <person name="Turjanski A."/>
            <person name="Kreff E."/>
            <person name="Dieguez M.J."/>
            <person name="Sacco F."/>
        </authorList>
    </citation>
    <scope>NUCLEOTIDE SEQUENCE [LARGE SCALE GENOMIC DNA]</scope>
    <source>
        <strain evidence="7 8">RO10H11247</strain>
    </source>
</reference>
<proteinExistence type="inferred from homology"/>
<accession>A0A0L6VMY0</accession>